<organism evidence="1 2">
    <name type="scientific">Thermococcus celer Vu 13 = JCM 8558</name>
    <dbReference type="NCBI Taxonomy" id="1293037"/>
    <lineage>
        <taxon>Archaea</taxon>
        <taxon>Methanobacteriati</taxon>
        <taxon>Methanobacteriota</taxon>
        <taxon>Thermococci</taxon>
        <taxon>Thermococcales</taxon>
        <taxon>Thermococcaceae</taxon>
        <taxon>Thermococcus</taxon>
    </lineage>
</organism>
<gene>
    <name evidence="1" type="ORF">A3L02_04690</name>
</gene>
<protein>
    <recommendedName>
        <fullName evidence="3">HTH hxlR-type domain-containing protein</fullName>
    </recommendedName>
</protein>
<keyword evidence="2" id="KW-1185">Reference proteome</keyword>
<dbReference type="EMBL" id="CP014854">
    <property type="protein sequence ID" value="ASI98906.1"/>
    <property type="molecule type" value="Genomic_DNA"/>
</dbReference>
<evidence type="ECO:0008006" key="3">
    <source>
        <dbReference type="Google" id="ProtNLM"/>
    </source>
</evidence>
<evidence type="ECO:0000313" key="1">
    <source>
        <dbReference type="EMBL" id="ASI98906.1"/>
    </source>
</evidence>
<dbReference type="GeneID" id="33324029"/>
<dbReference type="OrthoDB" id="98463at2157"/>
<reference evidence="1 2" key="1">
    <citation type="submission" date="2016-03" db="EMBL/GenBank/DDBJ databases">
        <title>Complete genome sequence of Thermococcus celer.</title>
        <authorList>
            <person name="Oger P.M."/>
        </authorList>
    </citation>
    <scope>NUCLEOTIDE SEQUENCE [LARGE SCALE GENOMIC DNA]</scope>
    <source>
        <strain evidence="1 2">Vu 13</strain>
    </source>
</reference>
<name>A0A218P1U9_THECE</name>
<dbReference type="RefSeq" id="WP_088862860.1">
    <property type="nucleotide sequence ID" value="NZ_CP014854.1"/>
</dbReference>
<dbReference type="KEGG" id="tce:A3L02_04690"/>
<dbReference type="AlphaFoldDB" id="A0A218P1U9"/>
<accession>A0A218P1U9</accession>
<sequence>MGDALPISVTQNVEIRRDGLMVVKRLLLRALNGNQVLILRRINGKHRSLNALLEDISRSTGKPISTLKLNARILKELGLIDYGEKNIPKPVELTEHGKLVLKILEVVE</sequence>
<evidence type="ECO:0000313" key="2">
    <source>
        <dbReference type="Proteomes" id="UP000197156"/>
    </source>
</evidence>
<proteinExistence type="predicted"/>
<dbReference type="Proteomes" id="UP000197156">
    <property type="component" value="Chromosome"/>
</dbReference>